<keyword evidence="2" id="KW-1185">Reference proteome</keyword>
<dbReference type="EMBL" id="CP017675">
    <property type="protein sequence ID" value="APB32740.1"/>
    <property type="molecule type" value="Genomic_DNA"/>
</dbReference>
<dbReference type="KEGG" id="glt:GlitD10_0429"/>
<dbReference type="Pfam" id="PF06841">
    <property type="entry name" value="Phage_T4_gp19"/>
    <property type="match status" value="1"/>
</dbReference>
<evidence type="ECO:0000313" key="1">
    <source>
        <dbReference type="EMBL" id="APB32740.1"/>
    </source>
</evidence>
<accession>A0A1J0A9X2</accession>
<dbReference type="InterPro" id="IPR010667">
    <property type="entry name" value="Phage_T4_Gp19"/>
</dbReference>
<dbReference type="GO" id="GO:0005198">
    <property type="term" value="F:structural molecule activity"/>
    <property type="evidence" value="ECO:0007669"/>
    <property type="project" value="InterPro"/>
</dbReference>
<evidence type="ECO:0000313" key="2">
    <source>
        <dbReference type="Proteomes" id="UP000180235"/>
    </source>
</evidence>
<name>A0A1J0A9X2_9CYAN</name>
<sequence>MADTPEYLTTSRYYFEISGGSTGSQSLLISKCSGVKIDLNVVGEGMSLGVTKGARSIVQITPGSTKFSNVTLEFIISQENNVLQQWFWACQSHSYEGGGTQWSNNRNECSLVFYKQDGSEGARFNFRDAICAKYKSTALKPDSTDFFKETIEIAHAGLVRVT</sequence>
<dbReference type="OrthoDB" id="453972at2"/>
<reference evidence="1 2" key="1">
    <citation type="submission" date="2016-10" db="EMBL/GenBank/DDBJ databases">
        <title>Description of Gloeomargarita lithophora gen. nov., sp. nov., a thylakoid-bearing basal-branching cyanobacterium with intracellular carbonates, and proposal for Gloeomargaritales ord. nov.</title>
        <authorList>
            <person name="Moreira D."/>
            <person name="Tavera R."/>
            <person name="Benzerara K."/>
            <person name="Skouri-Panet F."/>
            <person name="Couradeau E."/>
            <person name="Gerard E."/>
            <person name="Loussert C."/>
            <person name="Novelo E."/>
            <person name="Zivanovic Y."/>
            <person name="Lopez-Garcia P."/>
        </authorList>
    </citation>
    <scope>NUCLEOTIDE SEQUENCE [LARGE SCALE GENOMIC DNA]</scope>
    <source>
        <strain evidence="1 2">D10</strain>
    </source>
</reference>
<dbReference type="InterPro" id="IPR011747">
    <property type="entry name" value="CHP02241"/>
</dbReference>
<dbReference type="STRING" id="1188229.GlitD10_0429"/>
<dbReference type="PANTHER" id="PTHR38009">
    <property type="entry name" value="CONSERVED HYPOTHETICAL PHAGE TAIL PROTEIN"/>
    <property type="match status" value="1"/>
</dbReference>
<proteinExistence type="predicted"/>
<dbReference type="AlphaFoldDB" id="A0A1J0A9X2"/>
<dbReference type="PANTHER" id="PTHR38009:SF1">
    <property type="entry name" value="CONSERVED HYPOTHETICAL PHAGE TAIL PROTEIN"/>
    <property type="match status" value="1"/>
</dbReference>
<protein>
    <submittedName>
        <fullName evidence="1">Phage tail protein</fullName>
    </submittedName>
</protein>
<gene>
    <name evidence="1" type="ORF">GlitD10_0429</name>
</gene>
<organism evidence="1 2">
    <name type="scientific">Gloeomargarita lithophora Alchichica-D10</name>
    <dbReference type="NCBI Taxonomy" id="1188229"/>
    <lineage>
        <taxon>Bacteria</taxon>
        <taxon>Bacillati</taxon>
        <taxon>Cyanobacteriota</taxon>
        <taxon>Cyanophyceae</taxon>
        <taxon>Gloeomargaritales</taxon>
        <taxon>Gloeomargaritaceae</taxon>
        <taxon>Gloeomargarita</taxon>
    </lineage>
</organism>
<dbReference type="Proteomes" id="UP000180235">
    <property type="component" value="Chromosome"/>
</dbReference>
<dbReference type="RefSeq" id="WP_071453430.1">
    <property type="nucleotide sequence ID" value="NZ_CP017675.1"/>
</dbReference>